<protein>
    <submittedName>
        <fullName evidence="1">Alpha/beta hydrolase</fullName>
    </submittedName>
</protein>
<evidence type="ECO:0000313" key="2">
    <source>
        <dbReference type="Proteomes" id="UP000426246"/>
    </source>
</evidence>
<dbReference type="RefSeq" id="WP_155704192.1">
    <property type="nucleotide sequence ID" value="NZ_CP034235.1"/>
</dbReference>
<dbReference type="OrthoDB" id="2666794at2"/>
<reference evidence="2" key="1">
    <citation type="submission" date="2018-11" db="EMBL/GenBank/DDBJ databases">
        <title>Complete genome sequence of Paenibacillus sp. ML311-T8.</title>
        <authorList>
            <person name="Nam Y.-D."/>
            <person name="Kang J."/>
            <person name="Chung W.-H."/>
            <person name="Park Y.S."/>
        </authorList>
    </citation>
    <scope>NUCLEOTIDE SEQUENCE [LARGE SCALE GENOMIC DNA]</scope>
    <source>
        <strain evidence="2">ML311-T8</strain>
    </source>
</reference>
<evidence type="ECO:0000313" key="1">
    <source>
        <dbReference type="EMBL" id="QGQ99085.1"/>
    </source>
</evidence>
<name>A0A6B8RU24_9BACL</name>
<dbReference type="Proteomes" id="UP000426246">
    <property type="component" value="Chromosome"/>
</dbReference>
<proteinExistence type="predicted"/>
<accession>A0A6B8RU24</accession>
<dbReference type="GO" id="GO:0016787">
    <property type="term" value="F:hydrolase activity"/>
    <property type="evidence" value="ECO:0007669"/>
    <property type="project" value="UniProtKB-KW"/>
</dbReference>
<dbReference type="InterPro" id="IPR029058">
    <property type="entry name" value="AB_hydrolase_fold"/>
</dbReference>
<dbReference type="EMBL" id="CP034235">
    <property type="protein sequence ID" value="QGQ99085.1"/>
    <property type="molecule type" value="Genomic_DNA"/>
</dbReference>
<dbReference type="AlphaFoldDB" id="A0A6B8RU24"/>
<organism evidence="1 2">
    <name type="scientific">Paenibacillus psychroresistens</name>
    <dbReference type="NCBI Taxonomy" id="1778678"/>
    <lineage>
        <taxon>Bacteria</taxon>
        <taxon>Bacillati</taxon>
        <taxon>Bacillota</taxon>
        <taxon>Bacilli</taxon>
        <taxon>Bacillales</taxon>
        <taxon>Paenibacillaceae</taxon>
        <taxon>Paenibacillus</taxon>
    </lineage>
</organism>
<dbReference type="SUPFAM" id="SSF53474">
    <property type="entry name" value="alpha/beta-Hydrolases"/>
    <property type="match status" value="1"/>
</dbReference>
<dbReference type="Gene3D" id="3.40.50.1820">
    <property type="entry name" value="alpha/beta hydrolase"/>
    <property type="match status" value="1"/>
</dbReference>
<keyword evidence="1" id="KW-0378">Hydrolase</keyword>
<gene>
    <name evidence="1" type="ORF">EHS13_31510</name>
</gene>
<keyword evidence="2" id="KW-1185">Reference proteome</keyword>
<sequence>MKMIKGNLKSHTYLWDQMLEINFPATLTRFTIPMYYCAGRYDYNTPSELVAKYYEVIEAPRKQLFWFEESAHGINFEEPMKFLTICLAIQAECEMAGRDDSQKLNSHSERIKEY</sequence>
<dbReference type="KEGG" id="ppsc:EHS13_31510"/>